<evidence type="ECO:0000256" key="1">
    <source>
        <dbReference type="SAM" id="MobiDB-lite"/>
    </source>
</evidence>
<dbReference type="Proteomes" id="UP000077202">
    <property type="component" value="Unassembled WGS sequence"/>
</dbReference>
<reference evidence="2" key="1">
    <citation type="submission" date="2016-03" db="EMBL/GenBank/DDBJ databases">
        <title>Mechanisms controlling the formation of the plant cell surface in tip-growing cells are functionally conserved among land plants.</title>
        <authorList>
            <person name="Honkanen S."/>
            <person name="Jones V.A."/>
            <person name="Morieri G."/>
            <person name="Champion C."/>
            <person name="Hetherington A.J."/>
            <person name="Kelly S."/>
            <person name="Saint-Marcoux D."/>
            <person name="Proust H."/>
            <person name="Prescott H."/>
            <person name="Dolan L."/>
        </authorList>
    </citation>
    <scope>NUCLEOTIDE SEQUENCE [LARGE SCALE GENOMIC DNA]</scope>
    <source>
        <tissue evidence="2">Whole gametophyte</tissue>
    </source>
</reference>
<evidence type="ECO:0000313" key="3">
    <source>
        <dbReference type="Proteomes" id="UP000077202"/>
    </source>
</evidence>
<feature type="region of interest" description="Disordered" evidence="1">
    <location>
        <begin position="105"/>
        <end position="128"/>
    </location>
</feature>
<sequence>MMRVVEAIPDYGRRVCRLELLILLAIAFLLSERGLFPSEAYSEDSTADLKLQPSKGCRSLRPKSFHHLEDSSSLSHMAVFLEDVPGELHGRRILADSASSPMATSSDVIVAAQSPGSPAPPAKNDVLP</sequence>
<keyword evidence="3" id="KW-1185">Reference proteome</keyword>
<name>A0A176VV08_MARPO</name>
<proteinExistence type="predicted"/>
<organism evidence="2 3">
    <name type="scientific">Marchantia polymorpha subsp. ruderalis</name>
    <dbReference type="NCBI Taxonomy" id="1480154"/>
    <lineage>
        <taxon>Eukaryota</taxon>
        <taxon>Viridiplantae</taxon>
        <taxon>Streptophyta</taxon>
        <taxon>Embryophyta</taxon>
        <taxon>Marchantiophyta</taxon>
        <taxon>Marchantiopsida</taxon>
        <taxon>Marchantiidae</taxon>
        <taxon>Marchantiales</taxon>
        <taxon>Marchantiaceae</taxon>
        <taxon>Marchantia</taxon>
    </lineage>
</organism>
<comment type="caution">
    <text evidence="2">The sequence shown here is derived from an EMBL/GenBank/DDBJ whole genome shotgun (WGS) entry which is preliminary data.</text>
</comment>
<protein>
    <submittedName>
        <fullName evidence="2">Uncharacterized protein</fullName>
    </submittedName>
</protein>
<dbReference type="EMBL" id="LVLJ01002707">
    <property type="protein sequence ID" value="OAE23965.1"/>
    <property type="molecule type" value="Genomic_DNA"/>
</dbReference>
<evidence type="ECO:0000313" key="2">
    <source>
        <dbReference type="EMBL" id="OAE23965.1"/>
    </source>
</evidence>
<dbReference type="AlphaFoldDB" id="A0A176VV08"/>
<accession>A0A176VV08</accession>
<gene>
    <name evidence="2" type="ORF">AXG93_3368s1010</name>
</gene>